<gene>
    <name evidence="5" type="ORF">UBRO2_03026</name>
</gene>
<dbReference type="AlphaFoldDB" id="A0A8H8TSQ3"/>
<feature type="compositionally biased region" description="Low complexity" evidence="4">
    <location>
        <begin position="306"/>
        <end position="315"/>
    </location>
</feature>
<evidence type="ECO:0000313" key="5">
    <source>
        <dbReference type="EMBL" id="SYW79342.1"/>
    </source>
</evidence>
<accession>A0A8H8TSQ3</accession>
<evidence type="ECO:0000256" key="1">
    <source>
        <dbReference type="ARBA" id="ARBA00006668"/>
    </source>
</evidence>
<comment type="similarity">
    <text evidence="1">Belongs to the bacterial ribosomal protein bS16 family.</text>
</comment>
<dbReference type="NCBIfam" id="TIGR00002">
    <property type="entry name" value="S16"/>
    <property type="match status" value="1"/>
</dbReference>
<feature type="region of interest" description="Disordered" evidence="4">
    <location>
        <begin position="1"/>
        <end position="43"/>
    </location>
</feature>
<dbReference type="EMBL" id="ULHB01000052">
    <property type="protein sequence ID" value="SYW79342.1"/>
    <property type="molecule type" value="Genomic_DNA"/>
</dbReference>
<sequence>MVAAGTRASSAAKASSSKLKSSSHSSSSSFASSPASRIKHPVTTLLVQSRAKKLLAKTKKNKRSNKFRDSEKREQLDGQTIELLQEQPASSEKGERDPFSYNLPSSTEQKRTRAQIDEAALAFDMIVIVGSVYLNLHALSSGLALDPDSFSPHLENLTDMVVRLRLSRKGTRNSPFYHVVAINDSKPRDARPIEKLGEYDPIPRPAPSGRLPTPFIGKSTARSKKSAAPGHGAVMTSGLAPTAQKGEPKLQKRLEWNEERIRHWLKLGAQPSKPVARMLDRAGLVPPGVHYKGIYRPPPAELRQFPASSKTAAPAKKGDSTSS</sequence>
<reference evidence="5" key="1">
    <citation type="submission" date="2018-08" db="EMBL/GenBank/DDBJ databases">
        <authorList>
            <person name="Guldener U."/>
        </authorList>
    </citation>
    <scope>NUCLEOTIDE SEQUENCE</scope>
    <source>
        <strain evidence="5">UB2</strain>
    </source>
</reference>
<dbReference type="InterPro" id="IPR023803">
    <property type="entry name" value="Ribosomal_bS16_dom_sf"/>
</dbReference>
<evidence type="ECO:0000313" key="6">
    <source>
        <dbReference type="Proteomes" id="UP000658997"/>
    </source>
</evidence>
<keyword evidence="2 5" id="KW-0689">Ribosomal protein</keyword>
<dbReference type="GO" id="GO:0032543">
    <property type="term" value="P:mitochondrial translation"/>
    <property type="evidence" value="ECO:0007669"/>
    <property type="project" value="TreeGrafter"/>
</dbReference>
<dbReference type="PANTHER" id="PTHR12919">
    <property type="entry name" value="30S RIBOSOMAL PROTEIN S16"/>
    <property type="match status" value="1"/>
</dbReference>
<keyword evidence="6" id="KW-1185">Reference proteome</keyword>
<dbReference type="Gene3D" id="3.30.1320.10">
    <property type="match status" value="1"/>
</dbReference>
<dbReference type="SUPFAM" id="SSF54565">
    <property type="entry name" value="Ribosomal protein S16"/>
    <property type="match status" value="1"/>
</dbReference>
<feature type="compositionally biased region" description="Low complexity" evidence="4">
    <location>
        <begin position="8"/>
        <end position="36"/>
    </location>
</feature>
<dbReference type="InterPro" id="IPR000307">
    <property type="entry name" value="Ribosomal_bS16"/>
</dbReference>
<proteinExistence type="inferred from homology"/>
<name>A0A8H8TSQ3_9BASI</name>
<comment type="caution">
    <text evidence="5">The sequence shown here is derived from an EMBL/GenBank/DDBJ whole genome shotgun (WGS) entry which is preliminary data.</text>
</comment>
<feature type="region of interest" description="Disordered" evidence="4">
    <location>
        <begin position="55"/>
        <end position="110"/>
    </location>
</feature>
<evidence type="ECO:0000256" key="3">
    <source>
        <dbReference type="ARBA" id="ARBA00023274"/>
    </source>
</evidence>
<dbReference type="Proteomes" id="UP000658997">
    <property type="component" value="Unassembled WGS sequence"/>
</dbReference>
<dbReference type="HAMAP" id="MF_00385">
    <property type="entry name" value="Ribosomal_bS16"/>
    <property type="match status" value="1"/>
</dbReference>
<protein>
    <submittedName>
        <fullName evidence="5">Related to 30S ribosomal protein S16</fullName>
    </submittedName>
</protein>
<feature type="region of interest" description="Disordered" evidence="4">
    <location>
        <begin position="220"/>
        <end position="248"/>
    </location>
</feature>
<feature type="region of interest" description="Disordered" evidence="4">
    <location>
        <begin position="293"/>
        <end position="323"/>
    </location>
</feature>
<dbReference type="PANTHER" id="PTHR12919:SF20">
    <property type="entry name" value="SMALL RIBOSOMAL SUBUNIT PROTEIN BS16M"/>
    <property type="match status" value="1"/>
</dbReference>
<dbReference type="Pfam" id="PF00886">
    <property type="entry name" value="Ribosomal_S16"/>
    <property type="match status" value="1"/>
</dbReference>
<keyword evidence="3" id="KW-0687">Ribonucleoprotein</keyword>
<evidence type="ECO:0000256" key="4">
    <source>
        <dbReference type="SAM" id="MobiDB-lite"/>
    </source>
</evidence>
<organism evidence="5 6">
    <name type="scientific">Ustilago bromivora</name>
    <dbReference type="NCBI Taxonomy" id="307758"/>
    <lineage>
        <taxon>Eukaryota</taxon>
        <taxon>Fungi</taxon>
        <taxon>Dikarya</taxon>
        <taxon>Basidiomycota</taxon>
        <taxon>Ustilaginomycotina</taxon>
        <taxon>Ustilaginomycetes</taxon>
        <taxon>Ustilaginales</taxon>
        <taxon>Ustilaginaceae</taxon>
        <taxon>Ustilago</taxon>
    </lineage>
</organism>
<feature type="compositionally biased region" description="Basic and acidic residues" evidence="4">
    <location>
        <begin position="66"/>
        <end position="76"/>
    </location>
</feature>
<dbReference type="GO" id="GO:0005763">
    <property type="term" value="C:mitochondrial small ribosomal subunit"/>
    <property type="evidence" value="ECO:0007669"/>
    <property type="project" value="TreeGrafter"/>
</dbReference>
<dbReference type="GO" id="GO:0003735">
    <property type="term" value="F:structural constituent of ribosome"/>
    <property type="evidence" value="ECO:0007669"/>
    <property type="project" value="InterPro"/>
</dbReference>
<feature type="compositionally biased region" description="Basic residues" evidence="4">
    <location>
        <begin position="55"/>
        <end position="65"/>
    </location>
</feature>
<evidence type="ECO:0000256" key="2">
    <source>
        <dbReference type="ARBA" id="ARBA00022980"/>
    </source>
</evidence>